<evidence type="ECO:0000313" key="2">
    <source>
        <dbReference type="Proteomes" id="UP000600946"/>
    </source>
</evidence>
<keyword evidence="2" id="KW-1185">Reference proteome</keyword>
<reference evidence="2" key="1">
    <citation type="journal article" date="2019" name="Int. J. Syst. Evol. Microbiol.">
        <title>The Global Catalogue of Microorganisms (GCM) 10K type strain sequencing project: providing services to taxonomists for standard genome sequencing and annotation.</title>
        <authorList>
            <consortium name="The Broad Institute Genomics Platform"/>
            <consortium name="The Broad Institute Genome Sequencing Center for Infectious Disease"/>
            <person name="Wu L."/>
            <person name="Ma J."/>
        </authorList>
    </citation>
    <scope>NUCLEOTIDE SEQUENCE [LARGE SCALE GENOMIC DNA]</scope>
    <source>
        <strain evidence="2">JCM 4594</strain>
    </source>
</reference>
<organism evidence="1 2">
    <name type="scientific">Streptomyces xanthochromogenes</name>
    <dbReference type="NCBI Taxonomy" id="67384"/>
    <lineage>
        <taxon>Bacteria</taxon>
        <taxon>Bacillati</taxon>
        <taxon>Actinomycetota</taxon>
        <taxon>Actinomycetes</taxon>
        <taxon>Kitasatosporales</taxon>
        <taxon>Streptomycetaceae</taxon>
        <taxon>Streptomyces</taxon>
    </lineage>
</organism>
<name>A0ABQ3AYE3_9ACTN</name>
<sequence>MTDKDGMRHCFRSYWTEEDTWFYFEVDADGWVTRQVELHGPLKTPTAAASLAEWQGAQTAGTLADYEKTFGATAEVPVQQWDGHEPHDLTLEEFETVWLAARTACRAGARNRSTGEA</sequence>
<comment type="caution">
    <text evidence="1">The sequence shown here is derived from an EMBL/GenBank/DDBJ whole genome shotgun (WGS) entry which is preliminary data.</text>
</comment>
<proteinExistence type="predicted"/>
<dbReference type="Proteomes" id="UP000600946">
    <property type="component" value="Unassembled WGS sequence"/>
</dbReference>
<protein>
    <submittedName>
        <fullName evidence="1">Uncharacterized protein</fullName>
    </submittedName>
</protein>
<accession>A0ABQ3AYE3</accession>
<dbReference type="EMBL" id="BMUU01000024">
    <property type="protein sequence ID" value="GGY70782.1"/>
    <property type="molecule type" value="Genomic_DNA"/>
</dbReference>
<gene>
    <name evidence="1" type="ORF">GCM10010326_76240</name>
</gene>
<evidence type="ECO:0000313" key="1">
    <source>
        <dbReference type="EMBL" id="GGY70782.1"/>
    </source>
</evidence>